<evidence type="ECO:0000259" key="7">
    <source>
        <dbReference type="Pfam" id="PF14215"/>
    </source>
</evidence>
<sequence>MATEDQNHFEVPKDLRKQLALAVKSIQWSYAIFWSISSRQPGVLEWGDGYYNGDIKTRKTVQAAELNADQLGLQRTEQLRELYESLSLGETNPQAKRPTAALSPEDLTDAEWYFLVCMSFMFNFDQGLPGRTLANNQAIWLCNAHVADTKIFSRSLLAKDFQDSDILFIHFCISRLAPGLCYFQSASIQTIACFPHLGGVIELGATELVPEDMNLIQHIKTLFLDCPSTVVPHNPFYFPNSINNGLTNIPEEGLDHLLDCNNIDITSPNNSSNEFADNLLRDESNLVEGEEASQMQSWPFMDDAISNCLNNSVNSSECVSQTHEDPESVVPFLGGNKEMNGLIQELQPNNDGHYHSVLSNLLKSSNQLILGPYFRNGGRKSSFVRWKKDELVVMAESGKSQKFLKKVDKVSILDNTIQYLNELERKVEELESYKASMELDSTAQTKPQDAAERTSGNYSPNKVSNSNKKSSAVKRKASEMERTQAHDDITINVIDKDVLIEMRCPWKDCVLVEIMAAVNKLRMDTQNVQSSNTDGILSLTIKAKCKGLRATSASVIREALQKIIKKC</sequence>
<keyword evidence="9" id="KW-0238">DNA-binding</keyword>
<evidence type="ECO:0000256" key="5">
    <source>
        <dbReference type="ARBA" id="ARBA00023242"/>
    </source>
</evidence>
<dbReference type="GO" id="GO:0003677">
    <property type="term" value="F:DNA binding"/>
    <property type="evidence" value="ECO:0007669"/>
    <property type="project" value="UniProtKB-KW"/>
</dbReference>
<accession>A0A5A7PKD1</accession>
<evidence type="ECO:0000313" key="10">
    <source>
        <dbReference type="Proteomes" id="UP000325081"/>
    </source>
</evidence>
<feature type="domain" description="Transcription factor MYC/MYB N-terminal" evidence="7">
    <location>
        <begin position="15"/>
        <end position="223"/>
    </location>
</feature>
<evidence type="ECO:0000256" key="1">
    <source>
        <dbReference type="ARBA" id="ARBA00004123"/>
    </source>
</evidence>
<evidence type="ECO:0000256" key="3">
    <source>
        <dbReference type="ARBA" id="ARBA00023159"/>
    </source>
</evidence>
<evidence type="ECO:0000256" key="6">
    <source>
        <dbReference type="SAM" id="MobiDB-lite"/>
    </source>
</evidence>
<proteinExistence type="predicted"/>
<dbReference type="Pfam" id="PF22754">
    <property type="entry name" value="bHLH-TF_ACT-like_plant"/>
    <property type="match status" value="1"/>
</dbReference>
<dbReference type="InterPro" id="IPR025610">
    <property type="entry name" value="MYC/MYB_N"/>
</dbReference>
<name>A0A5A7PKD1_STRAF</name>
<dbReference type="GO" id="GO:0046983">
    <property type="term" value="F:protein dimerization activity"/>
    <property type="evidence" value="ECO:0007669"/>
    <property type="project" value="InterPro"/>
</dbReference>
<feature type="domain" description="Plant bHLH transcription factor ACT-like" evidence="8">
    <location>
        <begin position="488"/>
        <end position="565"/>
    </location>
</feature>
<dbReference type="SUPFAM" id="SSF47459">
    <property type="entry name" value="HLH, helix-loop-helix DNA-binding domain"/>
    <property type="match status" value="1"/>
</dbReference>
<evidence type="ECO:0000313" key="9">
    <source>
        <dbReference type="EMBL" id="GER33066.1"/>
    </source>
</evidence>
<dbReference type="GO" id="GO:0080090">
    <property type="term" value="P:regulation of primary metabolic process"/>
    <property type="evidence" value="ECO:0007669"/>
    <property type="project" value="UniProtKB-ARBA"/>
</dbReference>
<comment type="subcellular location">
    <subcellularLocation>
        <location evidence="1">Nucleus</location>
    </subcellularLocation>
</comment>
<feature type="compositionally biased region" description="Low complexity" evidence="6">
    <location>
        <begin position="461"/>
        <end position="470"/>
    </location>
</feature>
<reference evidence="10" key="1">
    <citation type="journal article" date="2019" name="Curr. Biol.">
        <title>Genome Sequence of Striga asiatica Provides Insight into the Evolution of Plant Parasitism.</title>
        <authorList>
            <person name="Yoshida S."/>
            <person name="Kim S."/>
            <person name="Wafula E.K."/>
            <person name="Tanskanen J."/>
            <person name="Kim Y.M."/>
            <person name="Honaas L."/>
            <person name="Yang Z."/>
            <person name="Spallek T."/>
            <person name="Conn C.E."/>
            <person name="Ichihashi Y."/>
            <person name="Cheong K."/>
            <person name="Cui S."/>
            <person name="Der J.P."/>
            <person name="Gundlach H."/>
            <person name="Jiao Y."/>
            <person name="Hori C."/>
            <person name="Ishida J.K."/>
            <person name="Kasahara H."/>
            <person name="Kiba T."/>
            <person name="Kim M.S."/>
            <person name="Koo N."/>
            <person name="Laohavisit A."/>
            <person name="Lee Y.H."/>
            <person name="Lumba S."/>
            <person name="McCourt P."/>
            <person name="Mortimer J.C."/>
            <person name="Mutuku J.M."/>
            <person name="Nomura T."/>
            <person name="Sasaki-Sekimoto Y."/>
            <person name="Seto Y."/>
            <person name="Wang Y."/>
            <person name="Wakatake T."/>
            <person name="Sakakibara H."/>
            <person name="Demura T."/>
            <person name="Yamaguchi S."/>
            <person name="Yoneyama K."/>
            <person name="Manabe R.I."/>
            <person name="Nelson D.C."/>
            <person name="Schulman A.H."/>
            <person name="Timko M.P."/>
            <person name="dePamphilis C.W."/>
            <person name="Choi D."/>
            <person name="Shirasu K."/>
        </authorList>
    </citation>
    <scope>NUCLEOTIDE SEQUENCE [LARGE SCALE GENOMIC DNA]</scope>
    <source>
        <strain evidence="10">cv. UVA1</strain>
    </source>
</reference>
<dbReference type="PANTHER" id="PTHR46266:SF3">
    <property type="entry name" value="TRANSCRIPTION FACTOR EGL1"/>
    <property type="match status" value="1"/>
</dbReference>
<dbReference type="AlphaFoldDB" id="A0A5A7PKD1"/>
<dbReference type="OrthoDB" id="690068at2759"/>
<dbReference type="InterPro" id="IPR054502">
    <property type="entry name" value="bHLH-TF_ACT-like_plant"/>
</dbReference>
<keyword evidence="5" id="KW-0539">Nucleus</keyword>
<dbReference type="GO" id="GO:0005634">
    <property type="term" value="C:nucleus"/>
    <property type="evidence" value="ECO:0007669"/>
    <property type="project" value="UniProtKB-SubCell"/>
</dbReference>
<evidence type="ECO:0000256" key="2">
    <source>
        <dbReference type="ARBA" id="ARBA00023015"/>
    </source>
</evidence>
<dbReference type="Gene3D" id="4.10.280.10">
    <property type="entry name" value="Helix-loop-helix DNA-binding domain"/>
    <property type="match status" value="1"/>
</dbReference>
<gene>
    <name evidence="9" type="ORF">STAS_09174</name>
</gene>
<keyword evidence="2" id="KW-0805">Transcription regulation</keyword>
<protein>
    <submittedName>
        <fullName evidence="9">Basic helix-loop-helix (BHLH) DNA-bindingsuperfamily protein</fullName>
    </submittedName>
</protein>
<keyword evidence="3" id="KW-0010">Activator</keyword>
<evidence type="ECO:0000259" key="8">
    <source>
        <dbReference type="Pfam" id="PF22754"/>
    </source>
</evidence>
<keyword evidence="4" id="KW-0804">Transcription</keyword>
<dbReference type="InterPro" id="IPR036638">
    <property type="entry name" value="HLH_DNA-bd_sf"/>
</dbReference>
<keyword evidence="10" id="KW-1185">Reference proteome</keyword>
<dbReference type="Pfam" id="PF14215">
    <property type="entry name" value="bHLH-MYC_N"/>
    <property type="match status" value="1"/>
</dbReference>
<dbReference type="PANTHER" id="PTHR46266">
    <property type="entry name" value="TRANSCRIPTION FACTOR TT8"/>
    <property type="match status" value="1"/>
</dbReference>
<evidence type="ECO:0000256" key="4">
    <source>
        <dbReference type="ARBA" id="ARBA00023163"/>
    </source>
</evidence>
<dbReference type="EMBL" id="BKCP01004661">
    <property type="protein sequence ID" value="GER33066.1"/>
    <property type="molecule type" value="Genomic_DNA"/>
</dbReference>
<organism evidence="9 10">
    <name type="scientific">Striga asiatica</name>
    <name type="common">Asiatic witchweed</name>
    <name type="synonym">Buchnera asiatica</name>
    <dbReference type="NCBI Taxonomy" id="4170"/>
    <lineage>
        <taxon>Eukaryota</taxon>
        <taxon>Viridiplantae</taxon>
        <taxon>Streptophyta</taxon>
        <taxon>Embryophyta</taxon>
        <taxon>Tracheophyta</taxon>
        <taxon>Spermatophyta</taxon>
        <taxon>Magnoliopsida</taxon>
        <taxon>eudicotyledons</taxon>
        <taxon>Gunneridae</taxon>
        <taxon>Pentapetalae</taxon>
        <taxon>asterids</taxon>
        <taxon>lamiids</taxon>
        <taxon>Lamiales</taxon>
        <taxon>Orobanchaceae</taxon>
        <taxon>Buchnereae</taxon>
        <taxon>Striga</taxon>
    </lineage>
</organism>
<feature type="region of interest" description="Disordered" evidence="6">
    <location>
        <begin position="438"/>
        <end position="481"/>
    </location>
</feature>
<dbReference type="Proteomes" id="UP000325081">
    <property type="component" value="Unassembled WGS sequence"/>
</dbReference>
<comment type="caution">
    <text evidence="9">The sequence shown here is derived from an EMBL/GenBank/DDBJ whole genome shotgun (WGS) entry which is preliminary data.</text>
</comment>